<evidence type="ECO:0000259" key="2">
    <source>
        <dbReference type="Pfam" id="PF25597"/>
    </source>
</evidence>
<feature type="compositionally biased region" description="Pro residues" evidence="1">
    <location>
        <begin position="50"/>
        <end position="59"/>
    </location>
</feature>
<proteinExistence type="predicted"/>
<evidence type="ECO:0000313" key="3">
    <source>
        <dbReference type="EMBL" id="KAJ9547124.1"/>
    </source>
</evidence>
<keyword evidence="4" id="KW-1185">Reference proteome</keyword>
<comment type="caution">
    <text evidence="3">The sequence shown here is derived from an EMBL/GenBank/DDBJ whole genome shotgun (WGS) entry which is preliminary data.</text>
</comment>
<reference evidence="3" key="1">
    <citation type="submission" date="2023-03" db="EMBL/GenBank/DDBJ databases">
        <title>Chromosome-scale reference genome and RAD-based genetic map of yellow starthistle (Centaurea solstitialis) reveal putative structural variation and QTLs associated with invader traits.</title>
        <authorList>
            <person name="Reatini B."/>
            <person name="Cang F.A."/>
            <person name="Jiang Q."/>
            <person name="Mckibben M.T.W."/>
            <person name="Barker M.S."/>
            <person name="Rieseberg L.H."/>
            <person name="Dlugosch K.M."/>
        </authorList>
    </citation>
    <scope>NUCLEOTIDE SEQUENCE</scope>
    <source>
        <strain evidence="3">CAN-66</strain>
        <tissue evidence="3">Leaf</tissue>
    </source>
</reference>
<evidence type="ECO:0000256" key="1">
    <source>
        <dbReference type="SAM" id="MobiDB-lite"/>
    </source>
</evidence>
<dbReference type="PRINTS" id="PR01217">
    <property type="entry name" value="PRICHEXTENSN"/>
</dbReference>
<feature type="compositionally biased region" description="Low complexity" evidence="1">
    <location>
        <begin position="75"/>
        <end position="96"/>
    </location>
</feature>
<sequence length="118" mass="13157">MDFRSTPCVFLGYSTTHHGYRCYDPQLDRFYIARHVRFNERLFPFHISPTPTPTPPAPNPYVSTYPNPDLPPTDLPSTTPTTPEPSTVPTVQSVPQNTPPTSPSTIPTDHPTTQPPTL</sequence>
<accession>A0AA38SQR8</accession>
<dbReference type="Pfam" id="PF25597">
    <property type="entry name" value="SH3_retrovirus"/>
    <property type="match status" value="1"/>
</dbReference>
<dbReference type="AlphaFoldDB" id="A0AA38SQR8"/>
<dbReference type="Proteomes" id="UP001172457">
    <property type="component" value="Chromosome 5"/>
</dbReference>
<name>A0AA38SQR8_9ASTR</name>
<feature type="compositionally biased region" description="Low complexity" evidence="1">
    <location>
        <begin position="103"/>
        <end position="112"/>
    </location>
</feature>
<protein>
    <recommendedName>
        <fullName evidence="2">Retroviral polymerase SH3-like domain-containing protein</fullName>
    </recommendedName>
</protein>
<dbReference type="EMBL" id="JARYMX010000005">
    <property type="protein sequence ID" value="KAJ9547124.1"/>
    <property type="molecule type" value="Genomic_DNA"/>
</dbReference>
<feature type="region of interest" description="Disordered" evidence="1">
    <location>
        <begin position="46"/>
        <end position="118"/>
    </location>
</feature>
<feature type="domain" description="Retroviral polymerase SH3-like" evidence="2">
    <location>
        <begin position="2"/>
        <end position="48"/>
    </location>
</feature>
<dbReference type="InterPro" id="IPR057670">
    <property type="entry name" value="SH3_retrovirus"/>
</dbReference>
<organism evidence="3 4">
    <name type="scientific">Centaurea solstitialis</name>
    <name type="common">yellow star-thistle</name>
    <dbReference type="NCBI Taxonomy" id="347529"/>
    <lineage>
        <taxon>Eukaryota</taxon>
        <taxon>Viridiplantae</taxon>
        <taxon>Streptophyta</taxon>
        <taxon>Embryophyta</taxon>
        <taxon>Tracheophyta</taxon>
        <taxon>Spermatophyta</taxon>
        <taxon>Magnoliopsida</taxon>
        <taxon>eudicotyledons</taxon>
        <taxon>Gunneridae</taxon>
        <taxon>Pentapetalae</taxon>
        <taxon>asterids</taxon>
        <taxon>campanulids</taxon>
        <taxon>Asterales</taxon>
        <taxon>Asteraceae</taxon>
        <taxon>Carduoideae</taxon>
        <taxon>Cardueae</taxon>
        <taxon>Centaureinae</taxon>
        <taxon>Centaurea</taxon>
    </lineage>
</organism>
<evidence type="ECO:0000313" key="4">
    <source>
        <dbReference type="Proteomes" id="UP001172457"/>
    </source>
</evidence>
<gene>
    <name evidence="3" type="ORF">OSB04_019667</name>
</gene>